<dbReference type="PANTHER" id="PTHR33677">
    <property type="entry name" value="TRANSCRIPTIONAL REPRESSOR FRMR-RELATED"/>
    <property type="match status" value="1"/>
</dbReference>
<evidence type="ECO:0000313" key="2">
    <source>
        <dbReference type="Proteomes" id="UP000070355"/>
    </source>
</evidence>
<dbReference type="InterPro" id="IPR003735">
    <property type="entry name" value="Metal_Tscrpt_repr"/>
</dbReference>
<dbReference type="PANTHER" id="PTHR33677:SF5">
    <property type="entry name" value="TRANSCRIPTIONAL REPRESSOR FRMR"/>
    <property type="match status" value="1"/>
</dbReference>
<dbReference type="STRING" id="1379.HMPREF3186_00462"/>
<dbReference type="CDD" id="cd10155">
    <property type="entry name" value="BsYrkD-like_DUF156"/>
    <property type="match status" value="1"/>
</dbReference>
<dbReference type="GO" id="GO:0003677">
    <property type="term" value="F:DNA binding"/>
    <property type="evidence" value="ECO:0007669"/>
    <property type="project" value="InterPro"/>
</dbReference>
<dbReference type="GO" id="GO:0046872">
    <property type="term" value="F:metal ion binding"/>
    <property type="evidence" value="ECO:0007669"/>
    <property type="project" value="InterPro"/>
</dbReference>
<dbReference type="EMBL" id="LSDC01000025">
    <property type="protein sequence ID" value="KXB62208.1"/>
    <property type="molecule type" value="Genomic_DNA"/>
</dbReference>
<organism evidence="1 2">
    <name type="scientific">Gemella haemolysans</name>
    <dbReference type="NCBI Taxonomy" id="1379"/>
    <lineage>
        <taxon>Bacteria</taxon>
        <taxon>Bacillati</taxon>
        <taxon>Bacillota</taxon>
        <taxon>Bacilli</taxon>
        <taxon>Bacillales</taxon>
        <taxon>Gemellaceae</taxon>
        <taxon>Gemella</taxon>
    </lineage>
</organism>
<gene>
    <name evidence="1" type="ORF">HMPREF3186_00462</name>
</gene>
<reference evidence="2" key="1">
    <citation type="submission" date="2016-01" db="EMBL/GenBank/DDBJ databases">
        <authorList>
            <person name="Mitreva M."/>
            <person name="Pepin K.H."/>
            <person name="Mihindukulasuriya K.A."/>
            <person name="Fulton R."/>
            <person name="Fronick C."/>
            <person name="O'Laughlin M."/>
            <person name="Miner T."/>
            <person name="Herter B."/>
            <person name="Rosa B.A."/>
            <person name="Cordes M."/>
            <person name="Tomlinson C."/>
            <person name="Wollam A."/>
            <person name="Palsikar V.B."/>
            <person name="Mardis E.R."/>
            <person name="Wilson R.K."/>
        </authorList>
    </citation>
    <scope>NUCLEOTIDE SEQUENCE [LARGE SCALE GENOMIC DNA]</scope>
    <source>
        <strain evidence="2">DNF01167</strain>
    </source>
</reference>
<comment type="caution">
    <text evidence="1">The sequence shown here is derived from an EMBL/GenBank/DDBJ whole genome shotgun (WGS) entry which is preliminary data.</text>
</comment>
<proteinExistence type="predicted"/>
<dbReference type="AlphaFoldDB" id="A0A134A3F3"/>
<evidence type="ECO:0000313" key="1">
    <source>
        <dbReference type="EMBL" id="KXB62208.1"/>
    </source>
</evidence>
<protein>
    <recommendedName>
        <fullName evidence="3">Copper-sensing transcriptional repressor CsoR</fullName>
    </recommendedName>
</protein>
<dbReference type="GO" id="GO:0045892">
    <property type="term" value="P:negative regulation of DNA-templated transcription"/>
    <property type="evidence" value="ECO:0007669"/>
    <property type="project" value="UniProtKB-ARBA"/>
</dbReference>
<dbReference type="Pfam" id="PF02583">
    <property type="entry name" value="Trns_repr_metal"/>
    <property type="match status" value="1"/>
</dbReference>
<dbReference type="Proteomes" id="UP000070355">
    <property type="component" value="Unassembled WGS sequence"/>
</dbReference>
<dbReference type="PATRIC" id="fig|1379.3.peg.458"/>
<dbReference type="InterPro" id="IPR038390">
    <property type="entry name" value="Metal_Tscrpt_repr_sf"/>
</dbReference>
<dbReference type="Gene3D" id="1.20.58.1000">
    <property type="entry name" value="Metal-sensitive repressor, helix protomer"/>
    <property type="match status" value="1"/>
</dbReference>
<sequence length="97" mass="11560">MYNGKKYTEEKHMSKSKYITRLKRSEGQLRGIQKMIEEERDCMDIMIQLSAVRSSVDRVIELLITENLMECINNPTENPEEHKERIEKAIQYLVKKK</sequence>
<evidence type="ECO:0008006" key="3">
    <source>
        <dbReference type="Google" id="ProtNLM"/>
    </source>
</evidence>
<name>A0A134A3F3_9BACL</name>
<accession>A0A134A3F3</accession>